<feature type="compositionally biased region" description="Pro residues" evidence="1">
    <location>
        <begin position="43"/>
        <end position="53"/>
    </location>
</feature>
<dbReference type="CDD" id="cd05379">
    <property type="entry name" value="CAP_bacterial"/>
    <property type="match status" value="1"/>
</dbReference>
<evidence type="ECO:0000313" key="4">
    <source>
        <dbReference type="Proteomes" id="UP001501000"/>
    </source>
</evidence>
<evidence type="ECO:0000256" key="1">
    <source>
        <dbReference type="SAM" id="MobiDB-lite"/>
    </source>
</evidence>
<evidence type="ECO:0000313" key="3">
    <source>
        <dbReference type="EMBL" id="GAA3942183.1"/>
    </source>
</evidence>
<dbReference type="InterPro" id="IPR014044">
    <property type="entry name" value="CAP_dom"/>
</dbReference>
<dbReference type="SUPFAM" id="SSF55797">
    <property type="entry name" value="PR-1-like"/>
    <property type="match status" value="1"/>
</dbReference>
<name>A0ABP7NBR9_9ACTN</name>
<feature type="compositionally biased region" description="Low complexity" evidence="1">
    <location>
        <begin position="1"/>
        <end position="42"/>
    </location>
</feature>
<dbReference type="EMBL" id="BAABAJ010000033">
    <property type="protein sequence ID" value="GAA3942183.1"/>
    <property type="molecule type" value="Genomic_DNA"/>
</dbReference>
<dbReference type="Pfam" id="PF00188">
    <property type="entry name" value="CAP"/>
    <property type="match status" value="1"/>
</dbReference>
<reference evidence="4" key="1">
    <citation type="journal article" date="2019" name="Int. J. Syst. Evol. Microbiol.">
        <title>The Global Catalogue of Microorganisms (GCM) 10K type strain sequencing project: providing services to taxonomists for standard genome sequencing and annotation.</title>
        <authorList>
            <consortium name="The Broad Institute Genomics Platform"/>
            <consortium name="The Broad Institute Genome Sequencing Center for Infectious Disease"/>
            <person name="Wu L."/>
            <person name="Ma J."/>
        </authorList>
    </citation>
    <scope>NUCLEOTIDE SEQUENCE [LARGE SCALE GENOMIC DNA]</scope>
    <source>
        <strain evidence="4">JCM 16956</strain>
    </source>
</reference>
<dbReference type="PANTHER" id="PTHR31157:SF1">
    <property type="entry name" value="SCP DOMAIN-CONTAINING PROTEIN"/>
    <property type="match status" value="1"/>
</dbReference>
<feature type="domain" description="SCP" evidence="2">
    <location>
        <begin position="85"/>
        <end position="199"/>
    </location>
</feature>
<feature type="region of interest" description="Disordered" evidence="1">
    <location>
        <begin position="1"/>
        <end position="74"/>
    </location>
</feature>
<dbReference type="InterPro" id="IPR035940">
    <property type="entry name" value="CAP_sf"/>
</dbReference>
<dbReference type="Proteomes" id="UP001501000">
    <property type="component" value="Unassembled WGS sequence"/>
</dbReference>
<evidence type="ECO:0000259" key="2">
    <source>
        <dbReference type="Pfam" id="PF00188"/>
    </source>
</evidence>
<dbReference type="Gene3D" id="3.40.33.10">
    <property type="entry name" value="CAP"/>
    <property type="match status" value="1"/>
</dbReference>
<feature type="compositionally biased region" description="Low complexity" evidence="1">
    <location>
        <begin position="54"/>
        <end position="67"/>
    </location>
</feature>
<sequence>MSAPAAPSVSRSAAASRPPASPAPTTSSPAAPRTPTAAASPARPEPAAPPSSPARPSEAAAQTGGSDAADRAGGGAAQYAQHVIALVNAERQKAGCGPLRAEKRLRLAAQRHADDMAARDYYAHDTPEGRDAGDRITAVGYPWSAWAENIHRGPKTPARAMEDWMESPGHRENILNCSFDEIGVGVSLASNGPWWVQNFGSRG</sequence>
<gene>
    <name evidence="3" type="ORF">GCM10022244_57610</name>
</gene>
<organism evidence="3 4">
    <name type="scientific">Streptomyces gulbargensis</name>
    <dbReference type="NCBI Taxonomy" id="364901"/>
    <lineage>
        <taxon>Bacteria</taxon>
        <taxon>Bacillati</taxon>
        <taxon>Actinomycetota</taxon>
        <taxon>Actinomycetes</taxon>
        <taxon>Kitasatosporales</taxon>
        <taxon>Streptomycetaceae</taxon>
        <taxon>Streptomyces</taxon>
    </lineage>
</organism>
<proteinExistence type="predicted"/>
<keyword evidence="4" id="KW-1185">Reference proteome</keyword>
<accession>A0ABP7NBR9</accession>
<dbReference type="PANTHER" id="PTHR31157">
    <property type="entry name" value="SCP DOMAIN-CONTAINING PROTEIN"/>
    <property type="match status" value="1"/>
</dbReference>
<protein>
    <recommendedName>
        <fullName evidence="2">SCP domain-containing protein</fullName>
    </recommendedName>
</protein>
<comment type="caution">
    <text evidence="3">The sequence shown here is derived from an EMBL/GenBank/DDBJ whole genome shotgun (WGS) entry which is preliminary data.</text>
</comment>